<evidence type="ECO:0000256" key="7">
    <source>
        <dbReference type="ARBA" id="ARBA00022525"/>
    </source>
</evidence>
<comment type="catalytic activity">
    <reaction evidence="1">
        <text>a 1,2-diacyl-sn-glycero-3-phosphocholine + H2O = a 1,2-diacyl-sn-glycero-3-phosphate + choline + H(+)</text>
        <dbReference type="Rhea" id="RHEA:14445"/>
        <dbReference type="ChEBI" id="CHEBI:15354"/>
        <dbReference type="ChEBI" id="CHEBI:15377"/>
        <dbReference type="ChEBI" id="CHEBI:15378"/>
        <dbReference type="ChEBI" id="CHEBI:57643"/>
        <dbReference type="ChEBI" id="CHEBI:58608"/>
        <dbReference type="EC" id="3.1.4.4"/>
    </reaction>
</comment>
<protein>
    <recommendedName>
        <fullName evidence="6">Phospholipase D</fullName>
        <ecNumber evidence="5">3.1.4.4</ecNumber>
    </recommendedName>
    <alternativeName>
        <fullName evidence="11">Choline phosphatase</fullName>
    </alternativeName>
</protein>
<reference evidence="13 14" key="1">
    <citation type="submission" date="2019-06" db="EMBL/GenBank/DDBJ databases">
        <title>Whole genome sequence for Rhodospirillaceae sp. R148.</title>
        <authorList>
            <person name="Wang G."/>
        </authorList>
    </citation>
    <scope>NUCLEOTIDE SEQUENCE [LARGE SCALE GENOMIC DNA]</scope>
    <source>
        <strain evidence="13 14">R148</strain>
    </source>
</reference>
<dbReference type="AlphaFoldDB" id="A0A545TES4"/>
<evidence type="ECO:0000313" key="14">
    <source>
        <dbReference type="Proteomes" id="UP000315252"/>
    </source>
</evidence>
<dbReference type="EC" id="3.1.4.4" evidence="5"/>
<keyword evidence="14" id="KW-1185">Reference proteome</keyword>
<dbReference type="GO" id="GO:0016891">
    <property type="term" value="F:RNA endonuclease activity producing 5'-phosphomonoesters, hydrolytic mechanism"/>
    <property type="evidence" value="ECO:0007669"/>
    <property type="project" value="TreeGrafter"/>
</dbReference>
<evidence type="ECO:0000256" key="9">
    <source>
        <dbReference type="ARBA" id="ARBA00022963"/>
    </source>
</evidence>
<organism evidence="13 14">
    <name type="scientific">Denitrobaculum tricleocarpae</name>
    <dbReference type="NCBI Taxonomy" id="2591009"/>
    <lineage>
        <taxon>Bacteria</taxon>
        <taxon>Pseudomonadati</taxon>
        <taxon>Pseudomonadota</taxon>
        <taxon>Alphaproteobacteria</taxon>
        <taxon>Rhodospirillales</taxon>
        <taxon>Rhodospirillaceae</taxon>
        <taxon>Denitrobaculum</taxon>
    </lineage>
</organism>
<proteinExistence type="inferred from homology"/>
<name>A0A545TES4_9PROT</name>
<evidence type="ECO:0000256" key="6">
    <source>
        <dbReference type="ARBA" id="ARBA00018392"/>
    </source>
</evidence>
<feature type="domain" description="PLD phosphodiesterase" evidence="12">
    <location>
        <begin position="111"/>
        <end position="138"/>
    </location>
</feature>
<dbReference type="PROSITE" id="PS50035">
    <property type="entry name" value="PLD"/>
    <property type="match status" value="2"/>
</dbReference>
<comment type="subcellular location">
    <subcellularLocation>
        <location evidence="3">Secreted</location>
    </subcellularLocation>
</comment>
<keyword evidence="10" id="KW-0443">Lipid metabolism</keyword>
<dbReference type="InterPro" id="IPR051406">
    <property type="entry name" value="PLD_domain"/>
</dbReference>
<keyword evidence="9" id="KW-0442">Lipid degradation</keyword>
<evidence type="ECO:0000256" key="8">
    <source>
        <dbReference type="ARBA" id="ARBA00022801"/>
    </source>
</evidence>
<dbReference type="PANTHER" id="PTHR43856">
    <property type="entry name" value="CARDIOLIPIN HYDROLASE"/>
    <property type="match status" value="1"/>
</dbReference>
<evidence type="ECO:0000256" key="2">
    <source>
        <dbReference type="ARBA" id="ARBA00003145"/>
    </source>
</evidence>
<dbReference type="Proteomes" id="UP000315252">
    <property type="component" value="Unassembled WGS sequence"/>
</dbReference>
<comment type="similarity">
    <text evidence="4">Belongs to the phospholipase D family.</text>
</comment>
<dbReference type="GO" id="GO:0006793">
    <property type="term" value="P:phosphorus metabolic process"/>
    <property type="evidence" value="ECO:0007669"/>
    <property type="project" value="UniProtKB-ARBA"/>
</dbReference>
<gene>
    <name evidence="13" type="ORF">FKG95_22685</name>
</gene>
<evidence type="ECO:0000256" key="11">
    <source>
        <dbReference type="ARBA" id="ARBA00029594"/>
    </source>
</evidence>
<dbReference type="GO" id="GO:0004630">
    <property type="term" value="F:phospholipase D activity"/>
    <property type="evidence" value="ECO:0007669"/>
    <property type="project" value="UniProtKB-EC"/>
</dbReference>
<evidence type="ECO:0000256" key="10">
    <source>
        <dbReference type="ARBA" id="ARBA00023098"/>
    </source>
</evidence>
<keyword evidence="8" id="KW-0378">Hydrolase</keyword>
<dbReference type="Pfam" id="PF13091">
    <property type="entry name" value="PLDc_2"/>
    <property type="match status" value="2"/>
</dbReference>
<comment type="caution">
    <text evidence="13">The sequence shown here is derived from an EMBL/GenBank/DDBJ whole genome shotgun (WGS) entry which is preliminary data.</text>
</comment>
<comment type="function">
    <text evidence="2">Could be a virulence factor.</text>
</comment>
<keyword evidence="7" id="KW-0964">Secreted</keyword>
<evidence type="ECO:0000256" key="1">
    <source>
        <dbReference type="ARBA" id="ARBA00000798"/>
    </source>
</evidence>
<evidence type="ECO:0000256" key="4">
    <source>
        <dbReference type="ARBA" id="ARBA00008664"/>
    </source>
</evidence>
<dbReference type="RefSeq" id="WP_142898715.1">
    <property type="nucleotide sequence ID" value="NZ_ML660060.1"/>
</dbReference>
<sequence>MAIKIGGVEFYMGPKTVGAPDDLEAVIVDFIDGAKKRLEIAVQELESRPIAEAIIRARARKCLVKIVLEQDYLKSSKLQSNPWEASGKYEPNREIHNAILRSRIDVKTDYNTSIFHQKFIVRDRVSLLTGSTNFTPTGTHSNLNHIVVIHDEKVAKIYAREFAEIQRGHFGKRNEGHDETPTDRIVSDLPIRILFAPDHNPEMEIMKQMLKAKKRIDFAIFTFAKSSGIDDTMLRLLDMNMPITGAFDGAQGAQKWAAVKPLQKKGANLTAVWKGKGVGKLHHKLMVLDEQVVIGGSFNYTGPANRLNDENIFILGDLQTTSAASRRAQKKVGAFALKEIERIIKDHGAPIRRPR</sequence>
<dbReference type="EMBL" id="VHSH01000009">
    <property type="protein sequence ID" value="TQV75727.1"/>
    <property type="molecule type" value="Genomic_DNA"/>
</dbReference>
<dbReference type="PANTHER" id="PTHR43856:SF1">
    <property type="entry name" value="MITOCHONDRIAL CARDIOLIPIN HYDROLASE"/>
    <property type="match status" value="1"/>
</dbReference>
<evidence type="ECO:0000256" key="5">
    <source>
        <dbReference type="ARBA" id="ARBA00012027"/>
    </source>
</evidence>
<dbReference type="SMART" id="SM00155">
    <property type="entry name" value="PLDc"/>
    <property type="match status" value="2"/>
</dbReference>
<dbReference type="GO" id="GO:0016042">
    <property type="term" value="P:lipid catabolic process"/>
    <property type="evidence" value="ECO:0007669"/>
    <property type="project" value="UniProtKB-KW"/>
</dbReference>
<dbReference type="Gene3D" id="3.30.870.10">
    <property type="entry name" value="Endonuclease Chain A"/>
    <property type="match status" value="2"/>
</dbReference>
<dbReference type="GO" id="GO:0005576">
    <property type="term" value="C:extracellular region"/>
    <property type="evidence" value="ECO:0007669"/>
    <property type="project" value="UniProtKB-SubCell"/>
</dbReference>
<accession>A0A545TES4</accession>
<dbReference type="InterPro" id="IPR001736">
    <property type="entry name" value="PLipase_D/transphosphatidylase"/>
</dbReference>
<evidence type="ECO:0000259" key="12">
    <source>
        <dbReference type="PROSITE" id="PS50035"/>
    </source>
</evidence>
<evidence type="ECO:0000256" key="3">
    <source>
        <dbReference type="ARBA" id="ARBA00004613"/>
    </source>
</evidence>
<dbReference type="OrthoDB" id="9789376at2"/>
<feature type="domain" description="PLD phosphodiesterase" evidence="12">
    <location>
        <begin position="277"/>
        <end position="304"/>
    </location>
</feature>
<dbReference type="CDD" id="cd09116">
    <property type="entry name" value="PLDc_Nuc_like"/>
    <property type="match status" value="1"/>
</dbReference>
<dbReference type="SUPFAM" id="SSF56024">
    <property type="entry name" value="Phospholipase D/nuclease"/>
    <property type="match status" value="2"/>
</dbReference>
<evidence type="ECO:0000313" key="13">
    <source>
        <dbReference type="EMBL" id="TQV75727.1"/>
    </source>
</evidence>
<dbReference type="InterPro" id="IPR025202">
    <property type="entry name" value="PLD-like_dom"/>
</dbReference>